<gene>
    <name evidence="1" type="ORF">EST38_g4652</name>
</gene>
<reference evidence="1 2" key="1">
    <citation type="submission" date="2019-01" db="EMBL/GenBank/DDBJ databases">
        <title>Draft genome sequence of Psathyrella aberdarensis IHI B618.</title>
        <authorList>
            <person name="Buettner E."/>
            <person name="Kellner H."/>
        </authorList>
    </citation>
    <scope>NUCLEOTIDE SEQUENCE [LARGE SCALE GENOMIC DNA]</scope>
    <source>
        <strain evidence="1 2">IHI B618</strain>
    </source>
</reference>
<evidence type="ECO:0000313" key="1">
    <source>
        <dbReference type="EMBL" id="RXW21206.1"/>
    </source>
</evidence>
<dbReference type="STRING" id="2316362.A0A4Q2DP60"/>
<sequence length="911" mass="103239">MDVFNEDYEAVADNIQSQQLGGSGVRIRHHSHLSGLPCDKDGFYPEDFAGPLPKAPPPKFDLFPFKSQSQFHLADFLFTRTQMSTAGITELMEALVDLENERQRCECGDDDWEPSFANGTDLLNHLDSITLGEAPWESFTVTYDGEIAPNAPTWVRKKYEVWFQDPLTILEGHFANPDFVGHIDFAPKEVIGSNGLRQYCDLLSGERAWKQANILAKDRDLHGAVYAPIVLGSDKTTVSVATGQNEYYPLYISLGNVQNRVRRAHRNALSLLAFLAIPKTGRDEQDSAEFRKFRRQLFHTSIAHILMSVKPLMTKARVTQCGDGHFRQVVYDLGPYIADYPEQCLLACVVSGWCPRCIAPSTDLDGRTEGGTDVFRSHEHTEAVRKGFDDDLKRMWEGYGMIGDIVPFTAYFPRANIHELLSPDLLHQVIKGTFKDHLVAWVVGYLEVQPNGKSLVAEMDRRIAACPPFPGLRRFPEGRGFKQWTGDDSKALMKVFLPSIVGLVPDAMVKAVSSFTEFCYLVRRSQIDELVLQRLDKCIAEFHTHRQIFIDLGIRDHFCLPRQHSLIHYRLLIQQFGAPNGLCSLITESKHIKAVKQPWQRSNRNNPLSQMLLTNQRMDKVAAFRVAVAEHNAQTAARSTSPAVPLQAPEFDNGGRNHDGVESEDAPMLTCEGEVRLPRRAGMLGGLFLLSDQKLTSFSPENTVSHYPRSLAQLSAKLNLLLEEHIRRFLYDQQNPDAEVMGMHVDLDSCPTVDPNLRIKVFHSVFALYHAPSDLSGIGGMHREYIRATPVWQGGALRYDCAYVTGKGMPDDEGFRALHVAQVRLFLSFRYDDGDRERLYECAFVRWFNDFGAVPCDVTSMWQVQPQYDNRRRRLCGVIHIDSILRSAHLIAFRLYYVNKYADYHSHEVAW</sequence>
<dbReference type="OrthoDB" id="3199698at2759"/>
<comment type="caution">
    <text evidence="1">The sequence shown here is derived from an EMBL/GenBank/DDBJ whole genome shotgun (WGS) entry which is preliminary data.</text>
</comment>
<protein>
    <submittedName>
        <fullName evidence="1">Uncharacterized protein</fullName>
    </submittedName>
</protein>
<dbReference type="Pfam" id="PF18759">
    <property type="entry name" value="Plavaka"/>
    <property type="match status" value="1"/>
</dbReference>
<keyword evidence="2" id="KW-1185">Reference proteome</keyword>
<accession>A0A4Q2DP60</accession>
<dbReference type="EMBL" id="SDEE01000117">
    <property type="protein sequence ID" value="RXW21206.1"/>
    <property type="molecule type" value="Genomic_DNA"/>
</dbReference>
<evidence type="ECO:0000313" key="2">
    <source>
        <dbReference type="Proteomes" id="UP000290288"/>
    </source>
</evidence>
<organism evidence="1 2">
    <name type="scientific">Candolleomyces aberdarensis</name>
    <dbReference type="NCBI Taxonomy" id="2316362"/>
    <lineage>
        <taxon>Eukaryota</taxon>
        <taxon>Fungi</taxon>
        <taxon>Dikarya</taxon>
        <taxon>Basidiomycota</taxon>
        <taxon>Agaricomycotina</taxon>
        <taxon>Agaricomycetes</taxon>
        <taxon>Agaricomycetidae</taxon>
        <taxon>Agaricales</taxon>
        <taxon>Agaricineae</taxon>
        <taxon>Psathyrellaceae</taxon>
        <taxon>Candolleomyces</taxon>
    </lineage>
</organism>
<proteinExistence type="predicted"/>
<dbReference type="Proteomes" id="UP000290288">
    <property type="component" value="Unassembled WGS sequence"/>
</dbReference>
<name>A0A4Q2DP60_9AGAR</name>
<dbReference type="AlphaFoldDB" id="A0A4Q2DP60"/>
<dbReference type="InterPro" id="IPR041078">
    <property type="entry name" value="Plavaka"/>
</dbReference>